<reference evidence="4" key="1">
    <citation type="submission" date="2025-08" db="UniProtKB">
        <authorList>
            <consortium name="Ensembl"/>
        </authorList>
    </citation>
    <scope>IDENTIFICATION</scope>
</reference>
<feature type="coiled-coil region" evidence="2">
    <location>
        <begin position="177"/>
        <end position="218"/>
    </location>
</feature>
<dbReference type="PANTHER" id="PTHR21683">
    <property type="entry name" value="COILED-COIL DOMAIN-CONTAINING PROTEIN 42 LIKE-2-LIKE-RELATED"/>
    <property type="match status" value="1"/>
</dbReference>
<feature type="domain" description="DUF4200" evidence="3">
    <location>
        <begin position="86"/>
        <end position="149"/>
    </location>
</feature>
<sequence>MSYGRANRLEALLPSHPFCLSCSCLLAALRMHALGTGSLCSSASLLSDSWRLQSQHPALRWSWPHLCVGRRTLIQAFRCDPGPFSLLQENDAKRSRAMRKADQEKQQMALKKVEAEHLREEIARLMTVKTRLQGRLAAHKPFCEYLQEFQDISEMIGRFETLRATQASLIRREQIAREAVEEERSCLQQYLEESSNRILQQNNMVAELQDQLEQTQESNWICIQNTAASKTLELGQIKLAALNLFQMVAKHRKLPMNVPQEDTDAQLDAVSSHSVSINDVSFSKLTPWESFNY</sequence>
<dbReference type="GO" id="GO:0005856">
    <property type="term" value="C:cytoskeleton"/>
    <property type="evidence" value="ECO:0007669"/>
    <property type="project" value="UniProtKB-ARBA"/>
</dbReference>
<protein>
    <recommendedName>
        <fullName evidence="3">DUF4200 domain-containing protein</fullName>
    </recommendedName>
</protein>
<dbReference type="InterPro" id="IPR051147">
    <property type="entry name" value="CFAP_domain-containing"/>
</dbReference>
<dbReference type="InterPro" id="IPR025252">
    <property type="entry name" value="DUF4200"/>
</dbReference>
<organism evidence="4 5">
    <name type="scientific">Pseudonaja textilis</name>
    <name type="common">Eastern brown snake</name>
    <dbReference type="NCBI Taxonomy" id="8673"/>
    <lineage>
        <taxon>Eukaryota</taxon>
        <taxon>Metazoa</taxon>
        <taxon>Chordata</taxon>
        <taxon>Craniata</taxon>
        <taxon>Vertebrata</taxon>
        <taxon>Euteleostomi</taxon>
        <taxon>Lepidosauria</taxon>
        <taxon>Squamata</taxon>
        <taxon>Bifurcata</taxon>
        <taxon>Unidentata</taxon>
        <taxon>Episquamata</taxon>
        <taxon>Toxicofera</taxon>
        <taxon>Serpentes</taxon>
        <taxon>Colubroidea</taxon>
        <taxon>Elapidae</taxon>
        <taxon>Hydrophiinae</taxon>
        <taxon>Pseudonaja</taxon>
    </lineage>
</organism>
<dbReference type="Proteomes" id="UP000472273">
    <property type="component" value="Unplaced"/>
</dbReference>
<dbReference type="Pfam" id="PF13863">
    <property type="entry name" value="DUF4200"/>
    <property type="match status" value="1"/>
</dbReference>
<dbReference type="GeneTree" id="ENSGT01150000287384"/>
<keyword evidence="1 2" id="KW-0175">Coiled coil</keyword>
<dbReference type="AlphaFoldDB" id="A0A670ZWA6"/>
<dbReference type="GO" id="GO:0007286">
    <property type="term" value="P:spermatid development"/>
    <property type="evidence" value="ECO:0007669"/>
    <property type="project" value="TreeGrafter"/>
</dbReference>
<reference evidence="4" key="2">
    <citation type="submission" date="2025-09" db="UniProtKB">
        <authorList>
            <consortium name="Ensembl"/>
        </authorList>
    </citation>
    <scope>IDENTIFICATION</scope>
</reference>
<evidence type="ECO:0000313" key="5">
    <source>
        <dbReference type="Proteomes" id="UP000472273"/>
    </source>
</evidence>
<evidence type="ECO:0000259" key="3">
    <source>
        <dbReference type="Pfam" id="PF13863"/>
    </source>
</evidence>
<proteinExistence type="predicted"/>
<dbReference type="PANTHER" id="PTHR21683:SF8">
    <property type="entry name" value="COILED-COIL DOMAIN-CONTAINING PROTEIN 42"/>
    <property type="match status" value="1"/>
</dbReference>
<accession>A0A670ZWA6</accession>
<name>A0A670ZWA6_PSETE</name>
<dbReference type="PROSITE" id="PS51257">
    <property type="entry name" value="PROKAR_LIPOPROTEIN"/>
    <property type="match status" value="1"/>
</dbReference>
<evidence type="ECO:0000313" key="4">
    <source>
        <dbReference type="Ensembl" id="ENSPTXP00000027048.1"/>
    </source>
</evidence>
<evidence type="ECO:0000256" key="1">
    <source>
        <dbReference type="ARBA" id="ARBA00023054"/>
    </source>
</evidence>
<feature type="coiled-coil region" evidence="2">
    <location>
        <begin position="87"/>
        <end position="135"/>
    </location>
</feature>
<dbReference type="Ensembl" id="ENSPTXT00000027879.1">
    <property type="protein sequence ID" value="ENSPTXP00000027048.1"/>
    <property type="gene ID" value="ENSPTXG00000018669.1"/>
</dbReference>
<evidence type="ECO:0000256" key="2">
    <source>
        <dbReference type="SAM" id="Coils"/>
    </source>
</evidence>
<keyword evidence="5" id="KW-1185">Reference proteome</keyword>